<feature type="transmembrane region" description="Helical" evidence="8">
    <location>
        <begin position="41"/>
        <end position="62"/>
    </location>
</feature>
<feature type="transmembrane region" description="Helical" evidence="8">
    <location>
        <begin position="7"/>
        <end position="29"/>
    </location>
</feature>
<keyword evidence="6 8" id="KW-1133">Transmembrane helix</keyword>
<dbReference type="Proteomes" id="UP000000269">
    <property type="component" value="Chromosome"/>
</dbReference>
<evidence type="ECO:0000313" key="9">
    <source>
        <dbReference type="EMBL" id="ABW17852.1"/>
    </source>
</evidence>
<evidence type="ECO:0000256" key="2">
    <source>
        <dbReference type="ARBA" id="ARBA00007998"/>
    </source>
</evidence>
<dbReference type="PANTHER" id="PTHR34975">
    <property type="entry name" value="SPORE GERMINATION PROTEIN A2"/>
    <property type="match status" value="1"/>
</dbReference>
<feature type="transmembrane region" description="Helical" evidence="8">
    <location>
        <begin position="83"/>
        <end position="106"/>
    </location>
</feature>
<reference evidence="10" key="1">
    <citation type="submission" date="2007-10" db="EMBL/GenBank/DDBJ databases">
        <title>Complete genome of Alkaliphilus oremlandii OhILAs.</title>
        <authorList>
            <person name="Copeland A."/>
            <person name="Lucas S."/>
            <person name="Lapidus A."/>
            <person name="Barry K."/>
            <person name="Detter J.C."/>
            <person name="Glavina del Rio T."/>
            <person name="Hammon N."/>
            <person name="Israni S."/>
            <person name="Dalin E."/>
            <person name="Tice H."/>
            <person name="Pitluck S."/>
            <person name="Chain P."/>
            <person name="Malfatti S."/>
            <person name="Shin M."/>
            <person name="Vergez L."/>
            <person name="Schmutz J."/>
            <person name="Larimer F."/>
            <person name="Land M."/>
            <person name="Hauser L."/>
            <person name="Kyrpides N."/>
            <person name="Mikhailova N."/>
            <person name="Stolz J.F."/>
            <person name="Dawson A."/>
            <person name="Fisher E."/>
            <person name="Crable B."/>
            <person name="Perera E."/>
            <person name="Lisak J."/>
            <person name="Ranganathan M."/>
            <person name="Basu P."/>
            <person name="Richardson P."/>
        </authorList>
    </citation>
    <scope>NUCLEOTIDE SEQUENCE [LARGE SCALE GENOMIC DNA]</scope>
    <source>
        <strain evidence="10">OhILAs</strain>
    </source>
</reference>
<sequence>MEDNNDIIPIGQMIFILVLTMVGTGILTLPRDLAEAVPHDHWLVLLAGGGAAIASTFIHGNIIKLQPREQFFDVLSHGFTRPVAYVLGAIYMLYFLTFCALVTRVFGEVMKAFLFKNTPIEVINVSFLAASVYLGRKGIEVLGRVLEFLIPLLILFIVFIFGLSFIRSDLYNLLPTFQISFNEFIKGIPTTILSFAGYEILLVFGPYLKKPKDATKGYIAVVSVLIFYLLITTATLAQFGPLQVKRLLWPTLDLFDTIETPGLFIENVQVIVMTLWVLTAFTTASPFHLGATIMLKSLTKSKDQAYLSAPLLPIIYFVSIIPESVSETYEFLKACTRYGTTALVFVVPLLLLISLLIQDKMKKGARSNV</sequence>
<dbReference type="PANTHER" id="PTHR34975:SF2">
    <property type="entry name" value="SPORE GERMINATION PROTEIN A2"/>
    <property type="match status" value="1"/>
</dbReference>
<dbReference type="NCBIfam" id="TIGR00912">
    <property type="entry name" value="2A0309"/>
    <property type="match status" value="1"/>
</dbReference>
<keyword evidence="7 8" id="KW-0472">Membrane</keyword>
<dbReference type="RefSeq" id="WP_012158167.1">
    <property type="nucleotide sequence ID" value="NC_009922.1"/>
</dbReference>
<comment type="subcellular location">
    <subcellularLocation>
        <location evidence="1">Membrane</location>
        <topology evidence="1">Multi-pass membrane protein</topology>
    </subcellularLocation>
</comment>
<feature type="transmembrane region" description="Helical" evidence="8">
    <location>
        <begin position="337"/>
        <end position="357"/>
    </location>
</feature>
<gene>
    <name evidence="9" type="ordered locus">Clos_0289</name>
</gene>
<evidence type="ECO:0000256" key="1">
    <source>
        <dbReference type="ARBA" id="ARBA00004141"/>
    </source>
</evidence>
<dbReference type="Pfam" id="PF03845">
    <property type="entry name" value="Spore_permease"/>
    <property type="match status" value="1"/>
</dbReference>
<dbReference type="Gene3D" id="1.20.1740.10">
    <property type="entry name" value="Amino acid/polyamine transporter I"/>
    <property type="match status" value="1"/>
</dbReference>
<dbReference type="EMBL" id="CP000853">
    <property type="protein sequence ID" value="ABW17852.1"/>
    <property type="molecule type" value="Genomic_DNA"/>
</dbReference>
<protein>
    <submittedName>
        <fullName evidence="9">Spore germination protein</fullName>
    </submittedName>
</protein>
<keyword evidence="4" id="KW-0309">Germination</keyword>
<feature type="transmembrane region" description="Helical" evidence="8">
    <location>
        <begin position="270"/>
        <end position="293"/>
    </location>
</feature>
<feature type="transmembrane region" description="Helical" evidence="8">
    <location>
        <begin position="305"/>
        <end position="325"/>
    </location>
</feature>
<dbReference type="GO" id="GO:0016020">
    <property type="term" value="C:membrane"/>
    <property type="evidence" value="ECO:0007669"/>
    <property type="project" value="UniProtKB-SubCell"/>
</dbReference>
<evidence type="ECO:0000256" key="7">
    <source>
        <dbReference type="ARBA" id="ARBA00023136"/>
    </source>
</evidence>
<dbReference type="KEGG" id="aoe:Clos_0289"/>
<evidence type="ECO:0000256" key="3">
    <source>
        <dbReference type="ARBA" id="ARBA00022448"/>
    </source>
</evidence>
<evidence type="ECO:0000256" key="8">
    <source>
        <dbReference type="SAM" id="Phobius"/>
    </source>
</evidence>
<dbReference type="GO" id="GO:0009847">
    <property type="term" value="P:spore germination"/>
    <property type="evidence" value="ECO:0007669"/>
    <property type="project" value="InterPro"/>
</dbReference>
<dbReference type="InterPro" id="IPR004761">
    <property type="entry name" value="Spore_GerAB"/>
</dbReference>
<evidence type="ECO:0000313" key="10">
    <source>
        <dbReference type="Proteomes" id="UP000000269"/>
    </source>
</evidence>
<feature type="transmembrane region" description="Helical" evidence="8">
    <location>
        <begin position="217"/>
        <end position="239"/>
    </location>
</feature>
<comment type="similarity">
    <text evidence="2">Belongs to the amino acid-polyamine-organocation (APC) superfamily. Spore germination protein (SGP) (TC 2.A.3.9) family.</text>
</comment>
<keyword evidence="3" id="KW-0813">Transport</keyword>
<dbReference type="OrthoDB" id="2716906at2"/>
<feature type="transmembrane region" description="Helical" evidence="8">
    <location>
        <begin position="148"/>
        <end position="167"/>
    </location>
</feature>
<evidence type="ECO:0000256" key="6">
    <source>
        <dbReference type="ARBA" id="ARBA00022989"/>
    </source>
</evidence>
<dbReference type="AlphaFoldDB" id="A8ML35"/>
<dbReference type="HOGENOM" id="CLU_047547_0_2_9"/>
<accession>A8ML35</accession>
<evidence type="ECO:0000256" key="5">
    <source>
        <dbReference type="ARBA" id="ARBA00022692"/>
    </source>
</evidence>
<keyword evidence="5 8" id="KW-0812">Transmembrane</keyword>
<evidence type="ECO:0000256" key="4">
    <source>
        <dbReference type="ARBA" id="ARBA00022544"/>
    </source>
</evidence>
<dbReference type="STRING" id="350688.Clos_0289"/>
<feature type="transmembrane region" description="Helical" evidence="8">
    <location>
        <begin position="187"/>
        <end position="205"/>
    </location>
</feature>
<proteinExistence type="inferred from homology"/>
<keyword evidence="10" id="KW-1185">Reference proteome</keyword>
<dbReference type="eggNOG" id="COG0531">
    <property type="taxonomic scope" value="Bacteria"/>
</dbReference>
<organism evidence="9 10">
    <name type="scientific">Alkaliphilus oremlandii (strain OhILAs)</name>
    <name type="common">Clostridium oremlandii (strain OhILAs)</name>
    <dbReference type="NCBI Taxonomy" id="350688"/>
    <lineage>
        <taxon>Bacteria</taxon>
        <taxon>Bacillati</taxon>
        <taxon>Bacillota</taxon>
        <taxon>Clostridia</taxon>
        <taxon>Peptostreptococcales</taxon>
        <taxon>Natronincolaceae</taxon>
        <taxon>Alkaliphilus</taxon>
    </lineage>
</organism>
<name>A8ML35_ALKOO</name>